<reference evidence="2" key="2">
    <citation type="submission" date="2018-08" db="UniProtKB">
        <authorList>
            <consortium name="EnsemblPlants"/>
        </authorList>
    </citation>
    <scope>IDENTIFICATION</scope>
    <source>
        <strain evidence="2">Yugu1</strain>
    </source>
</reference>
<organism evidence="2 3">
    <name type="scientific">Setaria italica</name>
    <name type="common">Foxtail millet</name>
    <name type="synonym">Panicum italicum</name>
    <dbReference type="NCBI Taxonomy" id="4555"/>
    <lineage>
        <taxon>Eukaryota</taxon>
        <taxon>Viridiplantae</taxon>
        <taxon>Streptophyta</taxon>
        <taxon>Embryophyta</taxon>
        <taxon>Tracheophyta</taxon>
        <taxon>Spermatophyta</taxon>
        <taxon>Magnoliopsida</taxon>
        <taxon>Liliopsida</taxon>
        <taxon>Poales</taxon>
        <taxon>Poaceae</taxon>
        <taxon>PACMAD clade</taxon>
        <taxon>Panicoideae</taxon>
        <taxon>Panicodae</taxon>
        <taxon>Paniceae</taxon>
        <taxon>Cenchrinae</taxon>
        <taxon>Setaria</taxon>
    </lineage>
</organism>
<name>K4AP39_SETIT</name>
<reference evidence="3" key="1">
    <citation type="journal article" date="2012" name="Nat. Biotechnol.">
        <title>Reference genome sequence of the model plant Setaria.</title>
        <authorList>
            <person name="Bennetzen J.L."/>
            <person name="Schmutz J."/>
            <person name="Wang H."/>
            <person name="Percifield R."/>
            <person name="Hawkins J."/>
            <person name="Pontaroli A.C."/>
            <person name="Estep M."/>
            <person name="Feng L."/>
            <person name="Vaughn J.N."/>
            <person name="Grimwood J."/>
            <person name="Jenkins J."/>
            <person name="Barry K."/>
            <person name="Lindquist E."/>
            <person name="Hellsten U."/>
            <person name="Deshpande S."/>
            <person name="Wang X."/>
            <person name="Wu X."/>
            <person name="Mitros T."/>
            <person name="Triplett J."/>
            <person name="Yang X."/>
            <person name="Ye C.Y."/>
            <person name="Mauro-Herrera M."/>
            <person name="Wang L."/>
            <person name="Li P."/>
            <person name="Sharma M."/>
            <person name="Sharma R."/>
            <person name="Ronald P.C."/>
            <person name="Panaud O."/>
            <person name="Kellogg E.A."/>
            <person name="Brutnell T.P."/>
            <person name="Doust A.N."/>
            <person name="Tuskan G.A."/>
            <person name="Rokhsar D."/>
            <person name="Devos K.M."/>
        </authorList>
    </citation>
    <scope>NUCLEOTIDE SEQUENCE [LARGE SCALE GENOMIC DNA]</scope>
    <source>
        <strain evidence="3">cv. Yugu1</strain>
    </source>
</reference>
<evidence type="ECO:0000313" key="3">
    <source>
        <dbReference type="Proteomes" id="UP000004995"/>
    </source>
</evidence>
<keyword evidence="1" id="KW-0472">Membrane</keyword>
<protein>
    <submittedName>
        <fullName evidence="2">Uncharacterized protein</fullName>
    </submittedName>
</protein>
<accession>K4AP39</accession>
<dbReference type="Gramene" id="KQK91478">
    <property type="protein sequence ID" value="KQK91478"/>
    <property type="gene ID" value="SETIT_040687mg"/>
</dbReference>
<dbReference type="EnsemblPlants" id="KQK91478">
    <property type="protein sequence ID" value="KQK91478"/>
    <property type="gene ID" value="SETIT_040687mg"/>
</dbReference>
<feature type="transmembrane region" description="Helical" evidence="1">
    <location>
        <begin position="12"/>
        <end position="33"/>
    </location>
</feature>
<dbReference type="AlphaFoldDB" id="K4AP39"/>
<keyword evidence="1" id="KW-0812">Transmembrane</keyword>
<sequence length="71" mass="7946">MHHRQAQLLPCFFIRSAWLSLYTVIMCGALQAAEHDGIFAWTHQPAATRQPNNLTSYHTLQLPNPDATAAT</sequence>
<dbReference type="InParanoid" id="K4AP39"/>
<keyword evidence="1" id="KW-1133">Transmembrane helix</keyword>
<dbReference type="HOGENOM" id="CLU_2744878_0_0_1"/>
<keyword evidence="3" id="KW-1185">Reference proteome</keyword>
<evidence type="ECO:0000256" key="1">
    <source>
        <dbReference type="SAM" id="Phobius"/>
    </source>
</evidence>
<dbReference type="EMBL" id="AGNK02006044">
    <property type="status" value="NOT_ANNOTATED_CDS"/>
    <property type="molecule type" value="Genomic_DNA"/>
</dbReference>
<proteinExistence type="predicted"/>
<dbReference type="Proteomes" id="UP000004995">
    <property type="component" value="Unassembled WGS sequence"/>
</dbReference>
<evidence type="ECO:0000313" key="2">
    <source>
        <dbReference type="EnsemblPlants" id="KQK91478"/>
    </source>
</evidence>